<dbReference type="SUPFAM" id="SSF56796">
    <property type="entry name" value="Dehydroquinate synthase-like"/>
    <property type="match status" value="1"/>
</dbReference>
<dbReference type="InterPro" id="IPR001670">
    <property type="entry name" value="ADH_Fe/GldA"/>
</dbReference>
<accession>A0A0E3M7T4</accession>
<evidence type="ECO:0000313" key="4">
    <source>
        <dbReference type="EMBL" id="AKA70744.1"/>
    </source>
</evidence>
<dbReference type="Gene3D" id="3.40.50.1970">
    <property type="match status" value="1"/>
</dbReference>
<evidence type="ECO:0000259" key="2">
    <source>
        <dbReference type="Pfam" id="PF00465"/>
    </source>
</evidence>
<dbReference type="InterPro" id="IPR039697">
    <property type="entry name" value="Alcohol_dehydrogenase_Fe"/>
</dbReference>
<dbReference type="Proteomes" id="UP000033115">
    <property type="component" value="Chromosome"/>
</dbReference>
<reference evidence="4 5" key="1">
    <citation type="journal article" date="2015" name="J. Biotechnol.">
        <title>Complete genome sequence of a malodorant-producing acetogen, Clostridium scatologenes ATCC 25775(T).</title>
        <authorList>
            <person name="Zhu Z."/>
            <person name="Guo T."/>
            <person name="Zheng H."/>
            <person name="Song T."/>
            <person name="Ouyang P."/>
            <person name="Xie J."/>
        </authorList>
    </citation>
    <scope>NUCLEOTIDE SEQUENCE [LARGE SCALE GENOMIC DNA]</scope>
    <source>
        <strain evidence="4 5">ATCC 25775</strain>
    </source>
</reference>
<feature type="domain" description="Alcohol dehydrogenase iron-type/glycerol dehydrogenase GldA" evidence="2">
    <location>
        <begin position="37"/>
        <end position="165"/>
    </location>
</feature>
<dbReference type="InterPro" id="IPR018211">
    <property type="entry name" value="ADH_Fe_CS"/>
</dbReference>
<dbReference type="GO" id="GO:0004022">
    <property type="term" value="F:alcohol dehydrogenase (NAD+) activity"/>
    <property type="evidence" value="ECO:0007669"/>
    <property type="project" value="TreeGrafter"/>
</dbReference>
<dbReference type="GO" id="GO:0046872">
    <property type="term" value="F:metal ion binding"/>
    <property type="evidence" value="ECO:0007669"/>
    <property type="project" value="InterPro"/>
</dbReference>
<dbReference type="AlphaFoldDB" id="A0A0E3M7T4"/>
<name>A0A0E3M7T4_CLOSL</name>
<dbReference type="KEGG" id="csq:CSCA_3619"/>
<evidence type="ECO:0000313" key="5">
    <source>
        <dbReference type="Proteomes" id="UP000033115"/>
    </source>
</evidence>
<protein>
    <submittedName>
        <fullName evidence="4">Uncharacterized protein</fullName>
    </submittedName>
</protein>
<evidence type="ECO:0000256" key="1">
    <source>
        <dbReference type="ARBA" id="ARBA00023002"/>
    </source>
</evidence>
<dbReference type="Pfam" id="PF00465">
    <property type="entry name" value="Fe-ADH"/>
    <property type="match status" value="1"/>
</dbReference>
<keyword evidence="1" id="KW-0560">Oxidoreductase</keyword>
<dbReference type="PANTHER" id="PTHR11496:SF83">
    <property type="entry name" value="HYDROXYACID-OXOACID TRANSHYDROGENASE, MITOCHONDRIAL"/>
    <property type="match status" value="1"/>
</dbReference>
<dbReference type="Gene3D" id="1.20.1090.10">
    <property type="entry name" value="Dehydroquinate synthase-like - alpha domain"/>
    <property type="match status" value="1"/>
</dbReference>
<dbReference type="Pfam" id="PF25137">
    <property type="entry name" value="ADH_Fe_C"/>
    <property type="match status" value="1"/>
</dbReference>
<feature type="domain" description="Fe-containing alcohol dehydrogenase-like C-terminal" evidence="3">
    <location>
        <begin position="177"/>
        <end position="371"/>
    </location>
</feature>
<dbReference type="PANTHER" id="PTHR11496">
    <property type="entry name" value="ALCOHOL DEHYDROGENASE"/>
    <property type="match status" value="1"/>
</dbReference>
<dbReference type="InterPro" id="IPR056798">
    <property type="entry name" value="ADH_Fe_C"/>
</dbReference>
<dbReference type="EMBL" id="CP009933">
    <property type="protein sequence ID" value="AKA70744.1"/>
    <property type="molecule type" value="Genomic_DNA"/>
</dbReference>
<evidence type="ECO:0000259" key="3">
    <source>
        <dbReference type="Pfam" id="PF25137"/>
    </source>
</evidence>
<dbReference type="STRING" id="1548.CSCA_3619"/>
<sequence>MKLFQVQPQIFSFENCKDFADFFNIGEGDFILTNEYIYTPAMGSLKLKADVVFQEKYGNGEPSDEMINSILKTMKGKQYKRIIAIGGGTVIDICKILALKTTDDVVDLFDKKVPIEKDQELIIVPTTCGTGSEVTNVSISEIKRKHTKMGLAVDELYASYAVLIPELVKGLPFKFFVTSSIDALIHAVESYVSPKASVYTELFSENAIKLILNGYMQILEKGEDYRTEIINDFVIGSNYAGIAFGNAGCGAVHALSYPLGGNYHVPHGEANYQFFTEVFKTYNRLNPDGKIKKINNILAEILGVKDTDNIYDELSKLLDKLLIRKPLKEYGMKKEEIDLFTDNVIEGQQRLLANNYVPLSREEIRGVFQRLY</sequence>
<keyword evidence="5" id="KW-1185">Reference proteome</keyword>
<dbReference type="RefSeq" id="WP_029163510.1">
    <property type="nucleotide sequence ID" value="NZ_CP009933.1"/>
</dbReference>
<organism evidence="4 5">
    <name type="scientific">Clostridium scatologenes</name>
    <dbReference type="NCBI Taxonomy" id="1548"/>
    <lineage>
        <taxon>Bacteria</taxon>
        <taxon>Bacillati</taxon>
        <taxon>Bacillota</taxon>
        <taxon>Clostridia</taxon>
        <taxon>Eubacteriales</taxon>
        <taxon>Clostridiaceae</taxon>
        <taxon>Clostridium</taxon>
    </lineage>
</organism>
<dbReference type="HOGENOM" id="CLU_007207_0_0_9"/>
<dbReference type="PROSITE" id="PS00060">
    <property type="entry name" value="ADH_IRON_2"/>
    <property type="match status" value="1"/>
</dbReference>
<dbReference type="CDD" id="cd14860">
    <property type="entry name" value="4HBD_NAD"/>
    <property type="match status" value="1"/>
</dbReference>
<gene>
    <name evidence="4" type="ORF">CSCA_3619</name>
</gene>
<proteinExistence type="predicted"/>